<dbReference type="AlphaFoldDB" id="A0AAD6YZK5"/>
<dbReference type="EMBL" id="JARIHO010000118">
    <property type="protein sequence ID" value="KAJ7302246.1"/>
    <property type="molecule type" value="Genomic_DNA"/>
</dbReference>
<evidence type="ECO:0000313" key="1">
    <source>
        <dbReference type="EMBL" id="KAJ7302246.1"/>
    </source>
</evidence>
<gene>
    <name evidence="1" type="ORF">DFH08DRAFT_1089862</name>
</gene>
<accession>A0AAD6YZK5</accession>
<dbReference type="Gene3D" id="1.25.40.10">
    <property type="entry name" value="Tetratricopeptide repeat domain"/>
    <property type="match status" value="1"/>
</dbReference>
<dbReference type="InterPro" id="IPR011990">
    <property type="entry name" value="TPR-like_helical_dom_sf"/>
</dbReference>
<reference evidence="1" key="1">
    <citation type="submission" date="2023-03" db="EMBL/GenBank/DDBJ databases">
        <title>Massive genome expansion in bonnet fungi (Mycena s.s.) driven by repeated elements and novel gene families across ecological guilds.</title>
        <authorList>
            <consortium name="Lawrence Berkeley National Laboratory"/>
            <person name="Harder C.B."/>
            <person name="Miyauchi S."/>
            <person name="Viragh M."/>
            <person name="Kuo A."/>
            <person name="Thoen E."/>
            <person name="Andreopoulos B."/>
            <person name="Lu D."/>
            <person name="Skrede I."/>
            <person name="Drula E."/>
            <person name="Henrissat B."/>
            <person name="Morin E."/>
            <person name="Kohler A."/>
            <person name="Barry K."/>
            <person name="LaButti K."/>
            <person name="Morin E."/>
            <person name="Salamov A."/>
            <person name="Lipzen A."/>
            <person name="Mereny Z."/>
            <person name="Hegedus B."/>
            <person name="Baldrian P."/>
            <person name="Stursova M."/>
            <person name="Weitz H."/>
            <person name="Taylor A."/>
            <person name="Grigoriev I.V."/>
            <person name="Nagy L.G."/>
            <person name="Martin F."/>
            <person name="Kauserud H."/>
        </authorList>
    </citation>
    <scope>NUCLEOTIDE SEQUENCE</scope>
    <source>
        <strain evidence="1">CBHHK002</strain>
    </source>
</reference>
<dbReference type="Proteomes" id="UP001218218">
    <property type="component" value="Unassembled WGS sequence"/>
</dbReference>
<evidence type="ECO:0000313" key="2">
    <source>
        <dbReference type="Proteomes" id="UP001218218"/>
    </source>
</evidence>
<sequence>MSKSSISLGTGTNGKLVGATRRKSATIGAHLGLKPGKDLTRPVIKHLSSGPPSLLLILDNLETLWEPLECRKDIEEFLALLADMDHLAVVITMRGAERPVKDAARNIFLDIADDGHVMEEVDRVLLTDNMPLAIHLLAHLVETEGCSNTLSLWAEKKTSVVSEGFDQGSNLDLSIALSLASPRIASLPQSQDLLSLLAILPDGLSDMELLGSKLPIPDILRCKLALLQTTLAYTDEYKRLKALVPIREYMLQAQPPRDEFIRPVLSHFQQLLEFFAEYRGSRSGSAMNVIRNGLHAGHPDLKNSIYCTLHLNIFSLLTGRGTIPLLDQICDFLPRPCDHRVEVHFISELLYSCSHHPISNAETLIAQAFGHFKHFEDPDLQCKFYNCLAHYQIQQKHDDALSLAGSTSNSRRQRETFHSAAWIKWKLGDYPAVEQYANELLRSARIAVGNYKRTISLCNRASQSLALCGITGGMAIYGIRNSQAVVHNAKSEYVEARNIGVRILANSMAEVDLHMGAPQSDIQKNIDVAKSILNRVGQAGPALLCDVWQARLRLKEGDILRASKLFQETFAASWGKDSTNAAKCLEVLGDIGLWGEMELTPGWSTWATPFLVYSLKLKKSLQIHKALRCLGDVFLGQGDEVTAIGLWTTTLDGFTLMDIHRGRADYMLGLGNISKGHGDIQRAGELWKTARPLFERSSQVNQVKQVDERLDSMDCCAELPRSAVGVSS</sequence>
<protein>
    <submittedName>
        <fullName evidence="1">Uncharacterized protein</fullName>
    </submittedName>
</protein>
<comment type="caution">
    <text evidence="1">The sequence shown here is derived from an EMBL/GenBank/DDBJ whole genome shotgun (WGS) entry which is preliminary data.</text>
</comment>
<proteinExistence type="predicted"/>
<keyword evidence="2" id="KW-1185">Reference proteome</keyword>
<name>A0AAD6YZK5_9AGAR</name>
<organism evidence="1 2">
    <name type="scientific">Mycena albidolilacea</name>
    <dbReference type="NCBI Taxonomy" id="1033008"/>
    <lineage>
        <taxon>Eukaryota</taxon>
        <taxon>Fungi</taxon>
        <taxon>Dikarya</taxon>
        <taxon>Basidiomycota</taxon>
        <taxon>Agaricomycotina</taxon>
        <taxon>Agaricomycetes</taxon>
        <taxon>Agaricomycetidae</taxon>
        <taxon>Agaricales</taxon>
        <taxon>Marasmiineae</taxon>
        <taxon>Mycenaceae</taxon>
        <taxon>Mycena</taxon>
    </lineage>
</organism>